<dbReference type="EMBL" id="LBWB01000016">
    <property type="protein sequence ID" value="KKR00130.1"/>
    <property type="molecule type" value="Genomic_DNA"/>
</dbReference>
<accession>A0A0G0PPP3</accession>
<dbReference type="PATRIC" id="fig|1618574.4.peg.1239"/>
<name>A0A0G0PPP3_9BACT</name>
<proteinExistence type="predicted"/>
<evidence type="ECO:0000313" key="2">
    <source>
        <dbReference type="Proteomes" id="UP000033881"/>
    </source>
</evidence>
<reference evidence="1 2" key="1">
    <citation type="journal article" date="2015" name="Nature">
        <title>rRNA introns, odd ribosomes, and small enigmatic genomes across a large radiation of phyla.</title>
        <authorList>
            <person name="Brown C.T."/>
            <person name="Hug L.A."/>
            <person name="Thomas B.C."/>
            <person name="Sharon I."/>
            <person name="Castelle C.J."/>
            <person name="Singh A."/>
            <person name="Wilkins M.J."/>
            <person name="Williams K.H."/>
            <person name="Banfield J.F."/>
        </authorList>
    </citation>
    <scope>NUCLEOTIDE SEQUENCE [LARGE SCALE GENOMIC DNA]</scope>
</reference>
<sequence length="138" mass="16008">MSTVKVSIIDFRKNIYRYIRELPLAVTAKGKTLFYIVPEIGVKVTDVSTDDTVVSTHEDGEKLEKIEVKEVKLPNFGEYHFSFKEGWCQGHFERGVTYKTYLITYENENGDVTIDHKWYCEKCVNILIGKRVGKIYDS</sequence>
<dbReference type="AlphaFoldDB" id="A0A0G0PPP3"/>
<dbReference type="Proteomes" id="UP000033881">
    <property type="component" value="Unassembled WGS sequence"/>
</dbReference>
<protein>
    <submittedName>
        <fullName evidence="1">Uncharacterized protein</fullName>
    </submittedName>
</protein>
<gene>
    <name evidence="1" type="ORF">UT24_C0016G0019</name>
</gene>
<organism evidence="1 2">
    <name type="scientific">Candidatus Woesebacteria bacterium GW2011_GWB1_39_12</name>
    <dbReference type="NCBI Taxonomy" id="1618574"/>
    <lineage>
        <taxon>Bacteria</taxon>
        <taxon>Candidatus Woeseibacteriota</taxon>
    </lineage>
</organism>
<comment type="caution">
    <text evidence="1">The sequence shown here is derived from an EMBL/GenBank/DDBJ whole genome shotgun (WGS) entry which is preliminary data.</text>
</comment>
<dbReference type="STRING" id="1618574.UT24_C0016G0019"/>
<evidence type="ECO:0000313" key="1">
    <source>
        <dbReference type="EMBL" id="KKR00130.1"/>
    </source>
</evidence>